<keyword evidence="6 14" id="KW-0274">FAD</keyword>
<comment type="cofactor">
    <cofactor evidence="1 14">
        <name>FAD</name>
        <dbReference type="ChEBI" id="CHEBI:57692"/>
    </cofactor>
</comment>
<dbReference type="GO" id="GO:0016020">
    <property type="term" value="C:membrane"/>
    <property type="evidence" value="ECO:0007669"/>
    <property type="project" value="UniProtKB-SubCell"/>
</dbReference>
<dbReference type="RefSeq" id="WP_141444025.1">
    <property type="nucleotide sequence ID" value="NZ_CP038231.1"/>
</dbReference>
<dbReference type="Gene3D" id="3.50.50.60">
    <property type="entry name" value="FAD/NAD(P)-binding domain"/>
    <property type="match status" value="1"/>
</dbReference>
<evidence type="ECO:0000256" key="9">
    <source>
        <dbReference type="ARBA" id="ARBA00023002"/>
    </source>
</evidence>
<dbReference type="PANTHER" id="PTHR10617">
    <property type="entry name" value="ELECTRON TRANSFER FLAVOPROTEIN-UBIQUINONE OXIDOREDUCTASE"/>
    <property type="match status" value="1"/>
</dbReference>
<keyword evidence="3 14" id="KW-0813">Transport</keyword>
<feature type="domain" description="ETF-QO/FixX C-terminal" evidence="15">
    <location>
        <begin position="438"/>
        <end position="539"/>
    </location>
</feature>
<dbReference type="Pfam" id="PF05187">
    <property type="entry name" value="Fer4_ETF_QO"/>
    <property type="match status" value="1"/>
</dbReference>
<evidence type="ECO:0000256" key="6">
    <source>
        <dbReference type="ARBA" id="ARBA00022827"/>
    </source>
</evidence>
<evidence type="ECO:0000256" key="12">
    <source>
        <dbReference type="ARBA" id="ARBA00023075"/>
    </source>
</evidence>
<evidence type="ECO:0000259" key="16">
    <source>
        <dbReference type="Pfam" id="PF21162"/>
    </source>
</evidence>
<evidence type="ECO:0000256" key="14">
    <source>
        <dbReference type="RuleBase" id="RU366068"/>
    </source>
</evidence>
<dbReference type="InterPro" id="IPR040156">
    <property type="entry name" value="ETF-QO"/>
</dbReference>
<evidence type="ECO:0000256" key="13">
    <source>
        <dbReference type="ARBA" id="ARBA00023136"/>
    </source>
</evidence>
<evidence type="ECO:0000256" key="10">
    <source>
        <dbReference type="ARBA" id="ARBA00023004"/>
    </source>
</evidence>
<evidence type="ECO:0000256" key="1">
    <source>
        <dbReference type="ARBA" id="ARBA00001974"/>
    </source>
</evidence>
<dbReference type="GO" id="GO:0051539">
    <property type="term" value="F:4 iron, 4 sulfur cluster binding"/>
    <property type="evidence" value="ECO:0007669"/>
    <property type="project" value="UniProtKB-UniRule"/>
</dbReference>
<comment type="cofactor">
    <cofactor evidence="14">
        <name>[4Fe-4S] cluster</name>
        <dbReference type="ChEBI" id="CHEBI:49883"/>
    </cofactor>
    <text evidence="14">Binds 1 [4Fe-4S] cluster.</text>
</comment>
<keyword evidence="5 14" id="KW-0479">Metal-binding</keyword>
<evidence type="ECO:0000256" key="3">
    <source>
        <dbReference type="ARBA" id="ARBA00022448"/>
    </source>
</evidence>
<comment type="function">
    <text evidence="14">Accepts electrons from ETF and reduces ubiquinone.</text>
</comment>
<keyword evidence="9 14" id="KW-0560">Oxidoreductase</keyword>
<dbReference type="EMBL" id="CP038231">
    <property type="protein sequence ID" value="QDH14322.1"/>
    <property type="molecule type" value="Genomic_DNA"/>
</dbReference>
<keyword evidence="10 14" id="KW-0408">Iron</keyword>
<dbReference type="OrthoDB" id="9766632at2"/>
<dbReference type="AlphaFoldDB" id="A0A4Y6UA91"/>
<dbReference type="Gene3D" id="3.30.9.90">
    <property type="match status" value="1"/>
</dbReference>
<dbReference type="InterPro" id="IPR007859">
    <property type="entry name" value="ETF-QO/FixX_C"/>
</dbReference>
<dbReference type="PRINTS" id="PR00411">
    <property type="entry name" value="PNDRDTASEI"/>
</dbReference>
<keyword evidence="11 14" id="KW-0411">Iron-sulfur</keyword>
<dbReference type="EC" id="1.5.5.1" evidence="14"/>
<accession>A0A4Y6UA91</accession>
<dbReference type="SUPFAM" id="SSF54862">
    <property type="entry name" value="4Fe-4S ferredoxins"/>
    <property type="match status" value="1"/>
</dbReference>
<evidence type="ECO:0000256" key="7">
    <source>
        <dbReference type="ARBA" id="ARBA00022946"/>
    </source>
</evidence>
<evidence type="ECO:0000313" key="18">
    <source>
        <dbReference type="Proteomes" id="UP000318709"/>
    </source>
</evidence>
<evidence type="ECO:0000259" key="15">
    <source>
        <dbReference type="Pfam" id="PF05187"/>
    </source>
</evidence>
<dbReference type="KEGG" id="swf:E3E12_02850"/>
<sequence length="543" mass="59159">MQFDVVVAGGGPAGLAAAIRLKQLQPGLSVCLIEKAAEIGGQVVSGAVIETRALDELLPAWRELGAPLETKVNEESLLFLTAKRAFPIPALHWAMPDMDNRGNYIVSLGDVCRWLGEQAEALGVDVFPGFGGAHLVIEHNESAHPRVVGVTTGDMGRQADGSPGPQFQPGVTLEAKQVILAEGAHGSLSEEAMSRFFLRKGIDPQTYGLGIKELWEVPAAQHRPGFVQHSFGWPLDSQTYGGAFLYHFGRNLVAYGFVTGLDYRNPYLSPFEEMQRTKKHPAFSKHLKGGKRLAYGARALTEGGLQCLPRLTFPGGVLAGDSAGFLNMPKIKGTHTAMKSGMVAAEAVVEALTQNAPEATSYQPRLEQSWLWGELHRARNIRPAFHKWGLWGGALYAGLDGTLLRGHTPWTLHHHQPDCDRLRHAADARPITYPAPDGLLTFDKLSSLQLANINHDEGQPSHLVMRNPALWREVNLNQYQAPETRYCPAAVYEEDKDATGKAFLRINASNCLQCKSCAIKDPTLNIHWTVPEGGSGPSYPPGM</sequence>
<evidence type="ECO:0000256" key="5">
    <source>
        <dbReference type="ARBA" id="ARBA00022723"/>
    </source>
</evidence>
<reference evidence="17 18" key="1">
    <citation type="submission" date="2019-03" db="EMBL/GenBank/DDBJ databases">
        <title>The complete genome sequence of Swingsia_sp. F3b2 LMG30590(T).</title>
        <authorList>
            <person name="Chua K.-O."/>
            <person name="Chan K.-G."/>
            <person name="See-Too W.-S."/>
        </authorList>
    </citation>
    <scope>NUCLEOTIDE SEQUENCE [LARGE SCALE GENOMIC DNA]</scope>
    <source>
        <strain evidence="17 18">F3b2</strain>
    </source>
</reference>
<keyword evidence="8 14" id="KW-0249">Electron transport</keyword>
<keyword evidence="13" id="KW-0472">Membrane</keyword>
<evidence type="ECO:0000256" key="11">
    <source>
        <dbReference type="ARBA" id="ARBA00023014"/>
    </source>
</evidence>
<organism evidence="17 18">
    <name type="scientific">Formicincola oecophyllae</name>
    <dbReference type="NCBI Taxonomy" id="2558361"/>
    <lineage>
        <taxon>Bacteria</taxon>
        <taxon>Pseudomonadati</taxon>
        <taxon>Pseudomonadota</taxon>
        <taxon>Alphaproteobacteria</taxon>
        <taxon>Acetobacterales</taxon>
        <taxon>Acetobacteraceae</taxon>
        <taxon>Formicincola</taxon>
    </lineage>
</organism>
<dbReference type="Pfam" id="PF12831">
    <property type="entry name" value="FAD_oxidored"/>
    <property type="match status" value="1"/>
</dbReference>
<comment type="subcellular location">
    <subcellularLocation>
        <location evidence="2">Membrane</location>
    </subcellularLocation>
</comment>
<evidence type="ECO:0000256" key="8">
    <source>
        <dbReference type="ARBA" id="ARBA00022982"/>
    </source>
</evidence>
<keyword evidence="12 14" id="KW-0830">Ubiquinone</keyword>
<dbReference type="SUPFAM" id="SSF54373">
    <property type="entry name" value="FAD-linked reductases, C-terminal domain"/>
    <property type="match status" value="1"/>
</dbReference>
<proteinExistence type="predicted"/>
<dbReference type="GO" id="GO:0004174">
    <property type="term" value="F:electron-transferring-flavoprotein dehydrogenase activity"/>
    <property type="evidence" value="ECO:0007669"/>
    <property type="project" value="UniProtKB-UniRule"/>
</dbReference>
<dbReference type="FunFam" id="3.30.70.20:FF:000015">
    <property type="entry name" value="Electron transfer flavoprotein-ubiquinone oxidoreductase"/>
    <property type="match status" value="1"/>
</dbReference>
<dbReference type="Pfam" id="PF21162">
    <property type="entry name" value="ETFQO_UQ-bd"/>
    <property type="match status" value="1"/>
</dbReference>
<keyword evidence="18" id="KW-1185">Reference proteome</keyword>
<dbReference type="Gene3D" id="3.30.70.20">
    <property type="match status" value="1"/>
</dbReference>
<dbReference type="PANTHER" id="PTHR10617:SF107">
    <property type="entry name" value="ELECTRON TRANSFER FLAVOPROTEIN-UBIQUINONE OXIDOREDUCTASE, MITOCHONDRIAL"/>
    <property type="match status" value="1"/>
</dbReference>
<evidence type="ECO:0000256" key="2">
    <source>
        <dbReference type="ARBA" id="ARBA00004370"/>
    </source>
</evidence>
<keyword evidence="4 14" id="KW-0285">Flavoprotein</keyword>
<name>A0A4Y6UA91_9PROT</name>
<dbReference type="InterPro" id="IPR036188">
    <property type="entry name" value="FAD/NAD-bd_sf"/>
</dbReference>
<evidence type="ECO:0000313" key="17">
    <source>
        <dbReference type="EMBL" id="QDH14322.1"/>
    </source>
</evidence>
<evidence type="ECO:0000256" key="4">
    <source>
        <dbReference type="ARBA" id="ARBA00022630"/>
    </source>
</evidence>
<dbReference type="Proteomes" id="UP000318709">
    <property type="component" value="Chromosome"/>
</dbReference>
<gene>
    <name evidence="17" type="ORF">E3E12_02850</name>
</gene>
<protein>
    <recommendedName>
        <fullName evidence="14">Electron transfer flavoprotein-ubiquinone oxidoreductase</fullName>
        <shortName evidence="14">ETF-QO</shortName>
        <ecNumber evidence="14">1.5.5.1</ecNumber>
    </recommendedName>
</protein>
<keyword evidence="7" id="KW-0809">Transit peptide</keyword>
<dbReference type="SUPFAM" id="SSF51905">
    <property type="entry name" value="FAD/NAD(P)-binding domain"/>
    <property type="match status" value="1"/>
</dbReference>
<dbReference type="GO" id="GO:0046872">
    <property type="term" value="F:metal ion binding"/>
    <property type="evidence" value="ECO:0007669"/>
    <property type="project" value="UniProtKB-KW"/>
</dbReference>
<comment type="catalytic activity">
    <reaction evidence="14">
        <text>a ubiquinone + reduced [electron-transfer flavoprotein] = a ubiquinol + oxidized [electron-transfer flavoprotein] + H(+)</text>
        <dbReference type="Rhea" id="RHEA:24052"/>
        <dbReference type="Rhea" id="RHEA-COMP:9565"/>
        <dbReference type="Rhea" id="RHEA-COMP:9566"/>
        <dbReference type="Rhea" id="RHEA-COMP:10685"/>
        <dbReference type="Rhea" id="RHEA-COMP:10686"/>
        <dbReference type="ChEBI" id="CHEBI:15378"/>
        <dbReference type="ChEBI" id="CHEBI:16389"/>
        <dbReference type="ChEBI" id="CHEBI:17976"/>
        <dbReference type="ChEBI" id="CHEBI:57692"/>
        <dbReference type="ChEBI" id="CHEBI:58307"/>
        <dbReference type="EC" id="1.5.5.1"/>
    </reaction>
</comment>
<dbReference type="InterPro" id="IPR049398">
    <property type="entry name" value="ETF-QO/FixC_UQ-bd"/>
</dbReference>
<feature type="domain" description="ETF-QO/FixC ubiquinone-binding" evidence="16">
    <location>
        <begin position="207"/>
        <end position="300"/>
    </location>
</feature>